<feature type="compositionally biased region" description="Low complexity" evidence="7">
    <location>
        <begin position="367"/>
        <end position="380"/>
    </location>
</feature>
<evidence type="ECO:0000256" key="7">
    <source>
        <dbReference type="SAM" id="MobiDB-lite"/>
    </source>
</evidence>
<evidence type="ECO:0000256" key="4">
    <source>
        <dbReference type="ARBA" id="ARBA00022771"/>
    </source>
</evidence>
<dbReference type="Pfam" id="PF13771">
    <property type="entry name" value="zf-HC5HC2H"/>
    <property type="match status" value="1"/>
</dbReference>
<evidence type="ECO:0000256" key="2">
    <source>
        <dbReference type="ARBA" id="ARBA00012900"/>
    </source>
</evidence>
<keyword evidence="5" id="KW-0862">Zinc</keyword>
<dbReference type="SMART" id="SM00558">
    <property type="entry name" value="JmjC"/>
    <property type="match status" value="1"/>
</dbReference>
<sequence length="1095" mass="121860">MASVTEPIVPVEEHSKIVDDHRGISLQSPTSISTPLLIPLTIQTQADDPRNLQGHHQEELPELSSSSSTSSPASSQKLASSPEPSSSTYISTTAPSLPPPRKKAKRSSFVQPSFFYPSDHSVDRDYFDNIPGCDWDTFVDSEGVHRRYMSPEDDEEAKRGIPVFKPDMKEFADFEAYMDRIDHWGRRSGIVKVIPPKEWIDKLPTIPSEALARVKIKSPIQQHMKGRAGLFRVQNVERKKPLSVKEWYQKCALPNFATPLLKETDRSERPTTSVMKRRRNKQSGDPATDELATKPSSIPIASSVDYPEPATLTRMDEGRTQPSSGLIAVSASVASNLGPSASSPTSTSTQLPTSNLTSEPVQTQITSVDSENVASVAESVSQKEQGSNVNNEPVEVDPFYDTLLNDQPWLPRDSKQEDFTPEVCKEIERKFWRGLGLGDSAWYGADLRGSLFTDETKEWNVAHLPNLLNRLKLKKQLPGVNTPYLYWGMWRASFAWHVEDMDLYSVNYLHFGSPKCWYAIPQARAEAFERVMKGYFPSDHNGCDQFLRHKSFTASPSRLALDSCQPNVLVQHQHEYVFTYPKGYHAGFNMGFNCAESINFAMESWVELGRRAKVCQCVSDSVKIDVDAVLAEHELLTAIEEETRRKALAREEKARLKVEEVKRKEEEAKLKVEAAKRKAEEPKPLKKRKPSSSVPPSTKVEDDNENGLGPSPMGTASKQKRVKLQENPKPKAPVVAKPKDIEYPCILCPSLDTDDLLPVGSVPSFIAHKSKEREKVWYAHTSCAYTIPETYFVDVPNDDMTDSCDQSFTQIVQGIDLIPKDRWSLNCAACTKPNLKKMGGKVQCTKGKCPRAFHVTCALNHPDTVLREQEVVEWTVHPPDESHVAAYQAETRTTRTELLCSTHNPATRERKKLEAAAKLRELILGFMPSQIIRVKGKSGNIYAVSFLAASEQAQTVTVHWVDGRLMDLPWSSVLDPIASLPKPKKERAATISNASRSSTPVSQQLVSSSSRNSPSLSMPAPPSNPAWGSPIVIDESLSKLLEGNPIIADAFRCLGWSTTKPVPPISNTPYGQISSAMMSHPSPVQQPIHSFSELA</sequence>
<feature type="domain" description="PHD-type" evidence="10">
    <location>
        <begin position="742"/>
        <end position="892"/>
    </location>
</feature>
<dbReference type="GO" id="GO:0140684">
    <property type="term" value="F:histone H3K9me2/H3K9me3 demethylase activity"/>
    <property type="evidence" value="ECO:0007669"/>
    <property type="project" value="UniProtKB-EC"/>
</dbReference>
<evidence type="ECO:0000259" key="9">
    <source>
        <dbReference type="PROSITE" id="PS51184"/>
    </source>
</evidence>
<dbReference type="SMART" id="SM00545">
    <property type="entry name" value="JmjN"/>
    <property type="match status" value="1"/>
</dbReference>
<dbReference type="PANTHER" id="PTHR10694:SF7">
    <property type="entry name" value="[HISTONE H3]-TRIMETHYL-L-LYSINE(9) DEMETHYLASE"/>
    <property type="match status" value="1"/>
</dbReference>
<evidence type="ECO:0000313" key="11">
    <source>
        <dbReference type="EMBL" id="CED84781.1"/>
    </source>
</evidence>
<feature type="compositionally biased region" description="Polar residues" evidence="7">
    <location>
        <begin position="25"/>
        <end position="34"/>
    </location>
</feature>
<dbReference type="EC" id="1.14.11.66" evidence="2"/>
<dbReference type="Pfam" id="PF02373">
    <property type="entry name" value="JmjC"/>
    <property type="match status" value="1"/>
</dbReference>
<dbReference type="Gene3D" id="2.60.120.650">
    <property type="entry name" value="Cupin"/>
    <property type="match status" value="2"/>
</dbReference>
<dbReference type="GO" id="GO:0008270">
    <property type="term" value="F:zinc ion binding"/>
    <property type="evidence" value="ECO:0007669"/>
    <property type="project" value="UniProtKB-KW"/>
</dbReference>
<dbReference type="InterPro" id="IPR034732">
    <property type="entry name" value="EPHD"/>
</dbReference>
<feature type="region of interest" description="Disordered" evidence="7">
    <location>
        <begin position="336"/>
        <end position="395"/>
    </location>
</feature>
<feature type="domain" description="JmjN" evidence="8">
    <location>
        <begin position="161"/>
        <end position="202"/>
    </location>
</feature>
<feature type="region of interest" description="Disordered" evidence="7">
    <location>
        <begin position="1"/>
        <end position="104"/>
    </location>
</feature>
<dbReference type="PROSITE" id="PS51184">
    <property type="entry name" value="JMJC"/>
    <property type="match status" value="1"/>
</dbReference>
<dbReference type="Pfam" id="PF02375">
    <property type="entry name" value="JmjN"/>
    <property type="match status" value="1"/>
</dbReference>
<feature type="compositionally biased region" description="Low complexity" evidence="7">
    <location>
        <begin position="997"/>
        <end position="1017"/>
    </location>
</feature>
<dbReference type="PANTHER" id="PTHR10694">
    <property type="entry name" value="LYSINE-SPECIFIC DEMETHYLASE"/>
    <property type="match status" value="1"/>
</dbReference>
<comment type="similarity">
    <text evidence="1">Belongs to the JHDM3 histone demethylase family.</text>
</comment>
<proteinExistence type="inferred from homology"/>
<evidence type="ECO:0000256" key="3">
    <source>
        <dbReference type="ARBA" id="ARBA00022723"/>
    </source>
</evidence>
<feature type="compositionally biased region" description="Basic and acidic residues" evidence="7">
    <location>
        <begin position="11"/>
        <end position="23"/>
    </location>
</feature>
<keyword evidence="3" id="KW-0479">Metal-binding</keyword>
<evidence type="ECO:0000256" key="6">
    <source>
        <dbReference type="ARBA" id="ARBA00049349"/>
    </source>
</evidence>
<feature type="compositionally biased region" description="Polar residues" evidence="7">
    <location>
        <begin position="382"/>
        <end position="391"/>
    </location>
</feature>
<evidence type="ECO:0000256" key="1">
    <source>
        <dbReference type="ARBA" id="ARBA00009711"/>
    </source>
</evidence>
<dbReference type="InterPro" id="IPR003349">
    <property type="entry name" value="JmjN"/>
</dbReference>
<feature type="region of interest" description="Disordered" evidence="7">
    <location>
        <begin position="673"/>
        <end position="735"/>
    </location>
</feature>
<dbReference type="InterPro" id="IPR003347">
    <property type="entry name" value="JmjC_dom"/>
</dbReference>
<dbReference type="Gene3D" id="3.30.40.10">
    <property type="entry name" value="Zinc/RING finger domain, C3HC4 (zinc finger)"/>
    <property type="match status" value="1"/>
</dbReference>
<feature type="domain" description="JmjC" evidence="9">
    <location>
        <begin position="453"/>
        <end position="617"/>
    </location>
</feature>
<protein>
    <recommendedName>
        <fullName evidence="2">[histone H3]-trimethyl-L-lysine(9) demethylase</fullName>
        <ecNumber evidence="2">1.14.11.66</ecNumber>
    </recommendedName>
</protein>
<feature type="compositionally biased region" description="Basic and acidic residues" evidence="7">
    <location>
        <begin position="47"/>
        <end position="59"/>
    </location>
</feature>
<dbReference type="GO" id="GO:0010468">
    <property type="term" value="P:regulation of gene expression"/>
    <property type="evidence" value="ECO:0007669"/>
    <property type="project" value="TreeGrafter"/>
</dbReference>
<evidence type="ECO:0000259" key="8">
    <source>
        <dbReference type="PROSITE" id="PS51183"/>
    </source>
</evidence>
<dbReference type="GO" id="GO:0005634">
    <property type="term" value="C:nucleus"/>
    <property type="evidence" value="ECO:0007669"/>
    <property type="project" value="TreeGrafter"/>
</dbReference>
<dbReference type="PROSITE" id="PS51183">
    <property type="entry name" value="JMJN"/>
    <property type="match status" value="1"/>
</dbReference>
<feature type="region of interest" description="Disordered" evidence="7">
    <location>
        <begin position="261"/>
        <end position="308"/>
    </location>
</feature>
<keyword evidence="4" id="KW-0863">Zinc-finger</keyword>
<accession>A0A0F7STE3</accession>
<dbReference type="GO" id="GO:0000785">
    <property type="term" value="C:chromatin"/>
    <property type="evidence" value="ECO:0007669"/>
    <property type="project" value="TreeGrafter"/>
</dbReference>
<dbReference type="SUPFAM" id="SSF51197">
    <property type="entry name" value="Clavaminate synthase-like"/>
    <property type="match status" value="1"/>
</dbReference>
<dbReference type="EMBL" id="LN483166">
    <property type="protein sequence ID" value="CED84781.1"/>
    <property type="molecule type" value="Genomic_DNA"/>
</dbReference>
<organism evidence="11">
    <name type="scientific">Phaffia rhodozyma</name>
    <name type="common">Yeast</name>
    <name type="synonym">Xanthophyllomyces dendrorhous</name>
    <dbReference type="NCBI Taxonomy" id="264483"/>
    <lineage>
        <taxon>Eukaryota</taxon>
        <taxon>Fungi</taxon>
        <taxon>Dikarya</taxon>
        <taxon>Basidiomycota</taxon>
        <taxon>Agaricomycotina</taxon>
        <taxon>Tremellomycetes</taxon>
        <taxon>Cystofilobasidiales</taxon>
        <taxon>Mrakiaceae</taxon>
        <taxon>Phaffia</taxon>
    </lineage>
</organism>
<evidence type="ECO:0000259" key="10">
    <source>
        <dbReference type="PROSITE" id="PS51805"/>
    </source>
</evidence>
<evidence type="ECO:0000256" key="5">
    <source>
        <dbReference type="ARBA" id="ARBA00022833"/>
    </source>
</evidence>
<reference evidence="11" key="1">
    <citation type="submission" date="2014-08" db="EMBL/GenBank/DDBJ databases">
        <authorList>
            <person name="Sharma Rahul"/>
            <person name="Thines Marco"/>
        </authorList>
    </citation>
    <scope>NUCLEOTIDE SEQUENCE</scope>
</reference>
<dbReference type="AlphaFoldDB" id="A0A0F7STE3"/>
<name>A0A0F7STE3_PHARH</name>
<comment type="catalytic activity">
    <reaction evidence="6">
        <text>N(6),N(6),N(6)-trimethyl-L-lysyl(9)-[histone H3] + 2 2-oxoglutarate + 2 O2 = N(6)-methyl-L-lysyl(9)-[histone H3] + 2 formaldehyde + 2 succinate + 2 CO2</text>
        <dbReference type="Rhea" id="RHEA:60200"/>
        <dbReference type="Rhea" id="RHEA-COMP:15538"/>
        <dbReference type="Rhea" id="RHEA-COMP:15542"/>
        <dbReference type="ChEBI" id="CHEBI:15379"/>
        <dbReference type="ChEBI" id="CHEBI:16526"/>
        <dbReference type="ChEBI" id="CHEBI:16810"/>
        <dbReference type="ChEBI" id="CHEBI:16842"/>
        <dbReference type="ChEBI" id="CHEBI:30031"/>
        <dbReference type="ChEBI" id="CHEBI:61929"/>
        <dbReference type="ChEBI" id="CHEBI:61961"/>
        <dbReference type="EC" id="1.14.11.66"/>
    </reaction>
</comment>
<dbReference type="GO" id="GO:0051864">
    <property type="term" value="F:histone H3K36 demethylase activity"/>
    <property type="evidence" value="ECO:0007669"/>
    <property type="project" value="TreeGrafter"/>
</dbReference>
<dbReference type="InterPro" id="IPR013083">
    <property type="entry name" value="Znf_RING/FYVE/PHD"/>
</dbReference>
<dbReference type="PROSITE" id="PS51805">
    <property type="entry name" value="EPHD"/>
    <property type="match status" value="1"/>
</dbReference>
<dbReference type="CDD" id="cd15571">
    <property type="entry name" value="ePHD"/>
    <property type="match status" value="1"/>
</dbReference>
<feature type="compositionally biased region" description="Basic and acidic residues" evidence="7">
    <location>
        <begin position="673"/>
        <end position="684"/>
    </location>
</feature>
<feature type="compositionally biased region" description="Low complexity" evidence="7">
    <location>
        <begin position="62"/>
        <end position="91"/>
    </location>
</feature>
<feature type="compositionally biased region" description="Low complexity" evidence="7">
    <location>
        <begin position="337"/>
        <end position="358"/>
    </location>
</feature>
<feature type="region of interest" description="Disordered" evidence="7">
    <location>
        <begin position="985"/>
        <end position="1024"/>
    </location>
</feature>